<evidence type="ECO:0000313" key="14">
    <source>
        <dbReference type="Proteomes" id="UP000304900"/>
    </source>
</evidence>
<dbReference type="InterPro" id="IPR008969">
    <property type="entry name" value="CarboxyPept-like_regulatory"/>
</dbReference>
<dbReference type="SUPFAM" id="SSF56935">
    <property type="entry name" value="Porins"/>
    <property type="match status" value="1"/>
</dbReference>
<feature type="transmembrane region" description="Helical" evidence="10">
    <location>
        <begin position="12"/>
        <end position="36"/>
    </location>
</feature>
<evidence type="ECO:0000256" key="3">
    <source>
        <dbReference type="ARBA" id="ARBA00022452"/>
    </source>
</evidence>
<sequence>MKKNRQRKGRACLYLLMKISLTQIIFCLSFAGFTYAGHVGRAQEVLERTVTVNVEKTELRHILNQIESRADVKFVYSNKAIGASREVVFHVTNQKLSAVLNSLLIPLGISYELTKSGRILLTAEKPVISRDESSLLTELKTFADLKVSGKVTDEKGEGLPGVSVRVRGTQSGTVSDVNGGYNVEVADKSAVLVFSFVGYKTMELAVGDRSVFDVSLVPDDKSLNEVVVIGYGTSRKKDVVGAVDIVSAKDAGSTTATNASQLLIGKSAGVQVLQSNGTPGSDSQILIRGTGSFTGVDPLYVIDGIQGSKTMFNTLGPQDIENITILKDASSTAIYGSAAANGVVIITTKKGISGAPKISFTSQWGVAKAWKQLDLLNASQYVDLLKDFAATTNSVLPEKFSTADVRVDRNDWQKQIFQSALVSQNNLSISGGSEKVTYNFSLGYMNQQAIVKNYTDKRVNGRFSLDESLGRFHLGQTLNVRYVKDEGQLANITEAVSYAPYKDILDPKIPGGYSITTNVDDFNGGNNPLAAINLNHPVTQGFVFFPQVFAEVDLIKGLRFRTQLSAEIGGGKNSGYQYGYTAGNNLTQPQQATLGYNNYSFYTLENYFSYNKSFGKHSISATLGNSYLDPGHSSSVDAKGTNIPNNSIQNISVAQSQTVSGSSYGYARASVISYFARGMYSFNDKYVLTGSFRRDGASNFGANNRFGNFYGVGLAWRFIDEDFVKNNLSFLSDGKLRVGQGRTGNNTIPTTGITNVLTFSGNPNGNLVYSLGTNEGFNPGTTISTLSNPNIRWETTDQTDVGLDLGFLHNKLSVTIDYYNRKSTGLLVSVPVSGSTGASLSGTQPSKYANAASAQNKGLEFSAGYRGSTGNGLTYTINGNIAHNKNIVNSLGSQFAAPIQAGSFSNLPTFTYTAAGSPIGSFYGYNKDHVAKDQAEIDALNAAAKAKSGDASAVYQAGLLPGDFIFKDLNGDGKVDATDQKILGNPIPKIVYGFNAGLNFKNFDFNMVVSGVSGLKLLNAFKFVTLNESTGHNATTGILDRWKKSGDVAALPRAGQSATGDGNLRPSDWWLENGAYMRLRNITLGYTIPKSLISNIGNGHVFSSIRFYVAAQNLLTITKYKGYDPEVSAQNTGGSTANGVGIQNGGSYIFSRGIDDRTQLPQPRTFLGGIQLGF</sequence>
<comment type="similarity">
    <text evidence="8 9">Belongs to the TonB-dependent receptor family.</text>
</comment>
<evidence type="ECO:0000256" key="9">
    <source>
        <dbReference type="RuleBase" id="RU003357"/>
    </source>
</evidence>
<keyword evidence="4 8" id="KW-0812">Transmembrane</keyword>
<protein>
    <submittedName>
        <fullName evidence="13">TonB-dependent receptor</fullName>
    </submittedName>
</protein>
<dbReference type="AlphaFoldDB" id="A0A4U6CWH1"/>
<evidence type="ECO:0000256" key="6">
    <source>
        <dbReference type="ARBA" id="ARBA00023136"/>
    </source>
</evidence>
<evidence type="ECO:0000256" key="1">
    <source>
        <dbReference type="ARBA" id="ARBA00004571"/>
    </source>
</evidence>
<dbReference type="InterPro" id="IPR012910">
    <property type="entry name" value="Plug_dom"/>
</dbReference>
<dbReference type="NCBIfam" id="TIGR04056">
    <property type="entry name" value="OMP_RagA_SusC"/>
    <property type="match status" value="1"/>
</dbReference>
<dbReference type="Proteomes" id="UP000304900">
    <property type="component" value="Unassembled WGS sequence"/>
</dbReference>
<evidence type="ECO:0000256" key="7">
    <source>
        <dbReference type="ARBA" id="ARBA00023237"/>
    </source>
</evidence>
<dbReference type="InterPro" id="IPR037066">
    <property type="entry name" value="Plug_dom_sf"/>
</dbReference>
<evidence type="ECO:0000256" key="10">
    <source>
        <dbReference type="SAM" id="Phobius"/>
    </source>
</evidence>
<evidence type="ECO:0000259" key="12">
    <source>
        <dbReference type="Pfam" id="PF07715"/>
    </source>
</evidence>
<dbReference type="InterPro" id="IPR036942">
    <property type="entry name" value="Beta-barrel_TonB_sf"/>
</dbReference>
<dbReference type="Gene3D" id="2.170.130.10">
    <property type="entry name" value="TonB-dependent receptor, plug domain"/>
    <property type="match status" value="1"/>
</dbReference>
<keyword evidence="13" id="KW-0675">Receptor</keyword>
<keyword evidence="2 8" id="KW-0813">Transport</keyword>
<evidence type="ECO:0000256" key="8">
    <source>
        <dbReference type="PROSITE-ProRule" id="PRU01360"/>
    </source>
</evidence>
<evidence type="ECO:0000313" key="13">
    <source>
        <dbReference type="EMBL" id="TKT88105.1"/>
    </source>
</evidence>
<keyword evidence="5 9" id="KW-0798">TonB box</keyword>
<dbReference type="Gene3D" id="2.40.170.20">
    <property type="entry name" value="TonB-dependent receptor, beta-barrel domain"/>
    <property type="match status" value="1"/>
</dbReference>
<comment type="subcellular location">
    <subcellularLocation>
        <location evidence="1 8">Cell outer membrane</location>
        <topology evidence="1 8">Multi-pass membrane protein</topology>
    </subcellularLocation>
</comment>
<dbReference type="InterPro" id="IPR023996">
    <property type="entry name" value="TonB-dep_OMP_SusC/RagA"/>
</dbReference>
<accession>A0A4U6CWH1</accession>
<reference evidence="13 14" key="1">
    <citation type="submission" date="2019-05" db="EMBL/GenBank/DDBJ databases">
        <title>Dyadobacter AR-3-8 sp. nov., isolated from arctic soil.</title>
        <authorList>
            <person name="Chaudhary D.K."/>
        </authorList>
    </citation>
    <scope>NUCLEOTIDE SEQUENCE [LARGE SCALE GENOMIC DNA]</scope>
    <source>
        <strain evidence="13 14">AR-3-8</strain>
    </source>
</reference>
<feature type="domain" description="TonB-dependent receptor plug" evidence="12">
    <location>
        <begin position="236"/>
        <end position="343"/>
    </location>
</feature>
<dbReference type="SUPFAM" id="SSF49464">
    <property type="entry name" value="Carboxypeptidase regulatory domain-like"/>
    <property type="match status" value="1"/>
</dbReference>
<proteinExistence type="inferred from homology"/>
<dbReference type="OrthoDB" id="778146at2"/>
<comment type="caution">
    <text evidence="13">The sequence shown here is derived from an EMBL/GenBank/DDBJ whole genome shotgun (WGS) entry which is preliminary data.</text>
</comment>
<keyword evidence="7 8" id="KW-0998">Cell outer membrane</keyword>
<gene>
    <name evidence="13" type="ORF">FDK13_27410</name>
</gene>
<keyword evidence="3 8" id="KW-1134">Transmembrane beta strand</keyword>
<dbReference type="InterPro" id="IPR000531">
    <property type="entry name" value="Beta-barrel_TonB"/>
</dbReference>
<keyword evidence="10" id="KW-1133">Transmembrane helix</keyword>
<evidence type="ECO:0000256" key="5">
    <source>
        <dbReference type="ARBA" id="ARBA00023077"/>
    </source>
</evidence>
<dbReference type="InterPro" id="IPR023997">
    <property type="entry name" value="TonB-dep_OMP_SusC/RagA_CS"/>
</dbReference>
<dbReference type="Gene3D" id="2.60.40.1120">
    <property type="entry name" value="Carboxypeptidase-like, regulatory domain"/>
    <property type="match status" value="1"/>
</dbReference>
<dbReference type="RefSeq" id="WP_137343219.1">
    <property type="nucleotide sequence ID" value="NZ_SZVO01000016.1"/>
</dbReference>
<dbReference type="Pfam" id="PF07715">
    <property type="entry name" value="Plug"/>
    <property type="match status" value="1"/>
</dbReference>
<keyword evidence="6 8" id="KW-0472">Membrane</keyword>
<feature type="domain" description="TonB-dependent receptor-like beta-barrel" evidence="11">
    <location>
        <begin position="559"/>
        <end position="926"/>
    </location>
</feature>
<dbReference type="Pfam" id="PF13715">
    <property type="entry name" value="CarbopepD_reg_2"/>
    <property type="match status" value="1"/>
</dbReference>
<dbReference type="PROSITE" id="PS52016">
    <property type="entry name" value="TONB_DEPENDENT_REC_3"/>
    <property type="match status" value="1"/>
</dbReference>
<organism evidence="13 14">
    <name type="scientific">Dyadobacter frigoris</name>
    <dbReference type="NCBI Taxonomy" id="2576211"/>
    <lineage>
        <taxon>Bacteria</taxon>
        <taxon>Pseudomonadati</taxon>
        <taxon>Bacteroidota</taxon>
        <taxon>Cytophagia</taxon>
        <taxon>Cytophagales</taxon>
        <taxon>Spirosomataceae</taxon>
        <taxon>Dyadobacter</taxon>
    </lineage>
</organism>
<dbReference type="InterPro" id="IPR039426">
    <property type="entry name" value="TonB-dep_rcpt-like"/>
</dbReference>
<dbReference type="GO" id="GO:0009279">
    <property type="term" value="C:cell outer membrane"/>
    <property type="evidence" value="ECO:0007669"/>
    <property type="project" value="UniProtKB-SubCell"/>
</dbReference>
<dbReference type="NCBIfam" id="TIGR04057">
    <property type="entry name" value="SusC_RagA_signa"/>
    <property type="match status" value="1"/>
</dbReference>
<name>A0A4U6CWH1_9BACT</name>
<evidence type="ECO:0000256" key="4">
    <source>
        <dbReference type="ARBA" id="ARBA00022692"/>
    </source>
</evidence>
<dbReference type="EMBL" id="SZVO01000016">
    <property type="protein sequence ID" value="TKT88105.1"/>
    <property type="molecule type" value="Genomic_DNA"/>
</dbReference>
<evidence type="ECO:0000256" key="2">
    <source>
        <dbReference type="ARBA" id="ARBA00022448"/>
    </source>
</evidence>
<keyword evidence="14" id="KW-1185">Reference proteome</keyword>
<dbReference type="Pfam" id="PF00593">
    <property type="entry name" value="TonB_dep_Rec_b-barrel"/>
    <property type="match status" value="1"/>
</dbReference>
<evidence type="ECO:0000259" key="11">
    <source>
        <dbReference type="Pfam" id="PF00593"/>
    </source>
</evidence>